<keyword evidence="4 6" id="KW-1133">Transmembrane helix</keyword>
<dbReference type="InterPro" id="IPR005829">
    <property type="entry name" value="Sugar_transporter_CS"/>
</dbReference>
<evidence type="ECO:0000256" key="2">
    <source>
        <dbReference type="ARBA" id="ARBA00010992"/>
    </source>
</evidence>
<dbReference type="GO" id="GO:0016020">
    <property type="term" value="C:membrane"/>
    <property type="evidence" value="ECO:0007669"/>
    <property type="project" value="UniProtKB-SubCell"/>
</dbReference>
<evidence type="ECO:0000256" key="5">
    <source>
        <dbReference type="ARBA" id="ARBA00023136"/>
    </source>
</evidence>
<accession>A0AAN6YXU7</accession>
<feature type="transmembrane region" description="Helical" evidence="6">
    <location>
        <begin position="351"/>
        <end position="371"/>
    </location>
</feature>
<feature type="transmembrane region" description="Helical" evidence="6">
    <location>
        <begin position="156"/>
        <end position="180"/>
    </location>
</feature>
<feature type="transmembrane region" description="Helical" evidence="6">
    <location>
        <begin position="192"/>
        <end position="213"/>
    </location>
</feature>
<name>A0AAN6YXU7_9PEZI</name>
<feature type="transmembrane region" description="Helical" evidence="6">
    <location>
        <begin position="378"/>
        <end position="399"/>
    </location>
</feature>
<dbReference type="Gene3D" id="1.20.1250.20">
    <property type="entry name" value="MFS general substrate transporter like domains"/>
    <property type="match status" value="1"/>
</dbReference>
<evidence type="ECO:0000313" key="9">
    <source>
        <dbReference type="Proteomes" id="UP001302602"/>
    </source>
</evidence>
<evidence type="ECO:0000256" key="3">
    <source>
        <dbReference type="ARBA" id="ARBA00022692"/>
    </source>
</evidence>
<feature type="transmembrane region" description="Helical" evidence="6">
    <location>
        <begin position="44"/>
        <end position="70"/>
    </location>
</feature>
<dbReference type="EMBL" id="MU853282">
    <property type="protein sequence ID" value="KAK4118131.1"/>
    <property type="molecule type" value="Genomic_DNA"/>
</dbReference>
<reference evidence="8" key="2">
    <citation type="submission" date="2023-05" db="EMBL/GenBank/DDBJ databases">
        <authorList>
            <consortium name="Lawrence Berkeley National Laboratory"/>
            <person name="Steindorff A."/>
            <person name="Hensen N."/>
            <person name="Bonometti L."/>
            <person name="Westerberg I."/>
            <person name="Brannstrom I.O."/>
            <person name="Guillou S."/>
            <person name="Cros-Aarteil S."/>
            <person name="Calhoun S."/>
            <person name="Haridas S."/>
            <person name="Kuo A."/>
            <person name="Mondo S."/>
            <person name="Pangilinan J."/>
            <person name="Riley R."/>
            <person name="Labutti K."/>
            <person name="Andreopoulos B."/>
            <person name="Lipzen A."/>
            <person name="Chen C."/>
            <person name="Yanf M."/>
            <person name="Daum C."/>
            <person name="Ng V."/>
            <person name="Clum A."/>
            <person name="Ohm R."/>
            <person name="Martin F."/>
            <person name="Silar P."/>
            <person name="Natvig D."/>
            <person name="Lalanne C."/>
            <person name="Gautier V."/>
            <person name="Ament-Velasquez S.L."/>
            <person name="Kruys A."/>
            <person name="Hutchinson M.I."/>
            <person name="Powell A.J."/>
            <person name="Barry K."/>
            <person name="Miller A.N."/>
            <person name="Grigoriev I.V."/>
            <person name="Debuchy R."/>
            <person name="Gladieux P."/>
            <person name="Thoren M.H."/>
            <person name="Johannesson H."/>
        </authorList>
    </citation>
    <scope>NUCLEOTIDE SEQUENCE</scope>
    <source>
        <strain evidence="8">CBS 731.68</strain>
    </source>
</reference>
<gene>
    <name evidence="8" type="ORF">N657DRAFT_606665</name>
</gene>
<comment type="similarity">
    <text evidence="2">Belongs to the major facilitator superfamily. Sugar transporter (TC 2.A.1.1) family.</text>
</comment>
<dbReference type="AlphaFoldDB" id="A0AAN6YXU7"/>
<evidence type="ECO:0000313" key="8">
    <source>
        <dbReference type="EMBL" id="KAK4118131.1"/>
    </source>
</evidence>
<keyword evidence="3 6" id="KW-0812">Transmembrane</keyword>
<dbReference type="PROSITE" id="PS50850">
    <property type="entry name" value="MFS"/>
    <property type="match status" value="1"/>
</dbReference>
<organism evidence="8 9">
    <name type="scientific">Parathielavia appendiculata</name>
    <dbReference type="NCBI Taxonomy" id="2587402"/>
    <lineage>
        <taxon>Eukaryota</taxon>
        <taxon>Fungi</taxon>
        <taxon>Dikarya</taxon>
        <taxon>Ascomycota</taxon>
        <taxon>Pezizomycotina</taxon>
        <taxon>Sordariomycetes</taxon>
        <taxon>Sordariomycetidae</taxon>
        <taxon>Sordariales</taxon>
        <taxon>Chaetomiaceae</taxon>
        <taxon>Parathielavia</taxon>
    </lineage>
</organism>
<evidence type="ECO:0000256" key="6">
    <source>
        <dbReference type="SAM" id="Phobius"/>
    </source>
</evidence>
<dbReference type="InterPro" id="IPR020846">
    <property type="entry name" value="MFS_dom"/>
</dbReference>
<feature type="transmembrane region" description="Helical" evidence="6">
    <location>
        <begin position="445"/>
        <end position="466"/>
    </location>
</feature>
<dbReference type="InterPro" id="IPR005828">
    <property type="entry name" value="MFS_sugar_transport-like"/>
</dbReference>
<dbReference type="Proteomes" id="UP001302602">
    <property type="component" value="Unassembled WGS sequence"/>
</dbReference>
<protein>
    <submittedName>
        <fullName evidence="8">General substrate transporter</fullName>
    </submittedName>
</protein>
<dbReference type="GO" id="GO:0005351">
    <property type="term" value="F:carbohydrate:proton symporter activity"/>
    <property type="evidence" value="ECO:0007669"/>
    <property type="project" value="TreeGrafter"/>
</dbReference>
<dbReference type="RefSeq" id="XP_062641904.1">
    <property type="nucleotide sequence ID" value="XM_062790226.1"/>
</dbReference>
<evidence type="ECO:0000259" key="7">
    <source>
        <dbReference type="PROSITE" id="PS50850"/>
    </source>
</evidence>
<reference evidence="8" key="1">
    <citation type="journal article" date="2023" name="Mol. Phylogenet. Evol.">
        <title>Genome-scale phylogeny and comparative genomics of the fungal order Sordariales.</title>
        <authorList>
            <person name="Hensen N."/>
            <person name="Bonometti L."/>
            <person name="Westerberg I."/>
            <person name="Brannstrom I.O."/>
            <person name="Guillou S."/>
            <person name="Cros-Aarteil S."/>
            <person name="Calhoun S."/>
            <person name="Haridas S."/>
            <person name="Kuo A."/>
            <person name="Mondo S."/>
            <person name="Pangilinan J."/>
            <person name="Riley R."/>
            <person name="LaButti K."/>
            <person name="Andreopoulos B."/>
            <person name="Lipzen A."/>
            <person name="Chen C."/>
            <person name="Yan M."/>
            <person name="Daum C."/>
            <person name="Ng V."/>
            <person name="Clum A."/>
            <person name="Steindorff A."/>
            <person name="Ohm R.A."/>
            <person name="Martin F."/>
            <person name="Silar P."/>
            <person name="Natvig D.O."/>
            <person name="Lalanne C."/>
            <person name="Gautier V."/>
            <person name="Ament-Velasquez S.L."/>
            <person name="Kruys A."/>
            <person name="Hutchinson M.I."/>
            <person name="Powell A.J."/>
            <person name="Barry K."/>
            <person name="Miller A.N."/>
            <person name="Grigoriev I.V."/>
            <person name="Debuchy R."/>
            <person name="Gladieux P."/>
            <person name="Hiltunen Thoren M."/>
            <person name="Johannesson H."/>
        </authorList>
    </citation>
    <scope>NUCLEOTIDE SEQUENCE</scope>
    <source>
        <strain evidence="8">CBS 731.68</strain>
    </source>
</reference>
<feature type="transmembrane region" description="Helical" evidence="6">
    <location>
        <begin position="225"/>
        <end position="244"/>
    </location>
</feature>
<comment type="caution">
    <text evidence="8">The sequence shown here is derived from an EMBL/GenBank/DDBJ whole genome shotgun (WGS) entry which is preliminary data.</text>
</comment>
<dbReference type="InterPro" id="IPR036259">
    <property type="entry name" value="MFS_trans_sf"/>
</dbReference>
<dbReference type="InterPro" id="IPR050360">
    <property type="entry name" value="MFS_Sugar_Transporters"/>
</dbReference>
<evidence type="ECO:0000256" key="4">
    <source>
        <dbReference type="ARBA" id="ARBA00022989"/>
    </source>
</evidence>
<keyword evidence="9" id="KW-1185">Reference proteome</keyword>
<sequence length="536" mass="57885">MAPSIASQQDAKLDISHGEFAETMQVSSEADKGIWQLIKENPRVIIITFFANCGSFLFGYDVLVQGAVTALPAFTMYFGSPFGQDMILPALWQGLWQAFAAMGIMTGAFSNGALQDKFGRKIMFSVGGSVSAVGEYSSTAIAFVSSNPESVDIRRGILLLAKFILGIAMGIMMSSCQTYVSEISPPRLRTILLGFYPFFITVGQMIAISTVFSRVMDFTPMAFKLGFACQWAFAGFAMVVGAFIPESPVFLVAKERIASAEKVMKLIYGSSGASTAERIQLIRATMEHETASAEQSNQASYAECFKGTNWRRTRIVALLNTLQQFIGVSLVSNSTYFFIMAGMSPNMSLTINQIGVGLSMACTLISWVVIAHVGRRTAILASFVAAGFIFLGMGIAGFWTTDTTAIRFVGVALIMAACCSNLGVGTAYPIVAAEIPSATLRSKTLGLGFLVNAFMTWVFSFCVPYMFNADEGNLGGKIGLVFCGFCIIGFVLSWIDIPETRNVTYAHLDFLFQQGTPTRAFCKPVPAGGEDQTVDN</sequence>
<dbReference type="Pfam" id="PF00083">
    <property type="entry name" value="Sugar_tr"/>
    <property type="match status" value="1"/>
</dbReference>
<feature type="transmembrane region" description="Helical" evidence="6">
    <location>
        <begin position="122"/>
        <end position="144"/>
    </location>
</feature>
<dbReference type="PANTHER" id="PTHR48022:SF41">
    <property type="entry name" value="MAJOR FACILITATOR SUPERFAMILY (MFS) PROFILE DOMAIN-CONTAINING PROTEIN"/>
    <property type="match status" value="1"/>
</dbReference>
<feature type="transmembrane region" description="Helical" evidence="6">
    <location>
        <begin position="90"/>
        <end position="110"/>
    </location>
</feature>
<dbReference type="PROSITE" id="PS00217">
    <property type="entry name" value="SUGAR_TRANSPORT_2"/>
    <property type="match status" value="1"/>
</dbReference>
<evidence type="ECO:0000256" key="1">
    <source>
        <dbReference type="ARBA" id="ARBA00004141"/>
    </source>
</evidence>
<feature type="transmembrane region" description="Helical" evidence="6">
    <location>
        <begin position="405"/>
        <end position="433"/>
    </location>
</feature>
<feature type="transmembrane region" description="Helical" evidence="6">
    <location>
        <begin position="315"/>
        <end position="339"/>
    </location>
</feature>
<feature type="transmembrane region" description="Helical" evidence="6">
    <location>
        <begin position="478"/>
        <end position="495"/>
    </location>
</feature>
<dbReference type="PANTHER" id="PTHR48022">
    <property type="entry name" value="PLASTIDIC GLUCOSE TRANSPORTER 4"/>
    <property type="match status" value="1"/>
</dbReference>
<dbReference type="GeneID" id="87826996"/>
<proteinExistence type="inferred from homology"/>
<dbReference type="SUPFAM" id="SSF103473">
    <property type="entry name" value="MFS general substrate transporter"/>
    <property type="match status" value="1"/>
</dbReference>
<feature type="domain" description="Major facilitator superfamily (MFS) profile" evidence="7">
    <location>
        <begin position="47"/>
        <end position="501"/>
    </location>
</feature>
<keyword evidence="5 6" id="KW-0472">Membrane</keyword>
<comment type="subcellular location">
    <subcellularLocation>
        <location evidence="1">Membrane</location>
        <topology evidence="1">Multi-pass membrane protein</topology>
    </subcellularLocation>
</comment>